<dbReference type="UniPathway" id="UPA00034">
    <property type="reaction ID" value="UER00018"/>
</dbReference>
<dbReference type="Pfam" id="PF05173">
    <property type="entry name" value="DapB_C"/>
    <property type="match status" value="1"/>
</dbReference>
<dbReference type="InterPro" id="IPR022664">
    <property type="entry name" value="DapB_N_CS"/>
</dbReference>
<dbReference type="GO" id="GO:0016726">
    <property type="term" value="F:oxidoreductase activity, acting on CH or CH2 groups, NAD or NADP as acceptor"/>
    <property type="evidence" value="ECO:0007669"/>
    <property type="project" value="UniProtKB-UniRule"/>
</dbReference>
<feature type="active site" description="Proton donor" evidence="13">
    <location>
        <position position="157"/>
    </location>
</feature>
<comment type="caution">
    <text evidence="13">Was originally thought to be a dihydrodipicolinate reductase (DHDPR), catalyzing the conversion of dihydrodipicolinate to tetrahydrodipicolinate. However, it was shown in E.coli that the substrate of the enzymatic reaction is not dihydrodipicolinate (DHDP) but in fact (2S,4S)-4-hydroxy-2,3,4,5-tetrahydrodipicolinic acid (HTPA), the product released by the DapA-catalyzed reaction.</text>
</comment>
<feature type="binding site" evidence="13">
    <location>
        <begin position="97"/>
        <end position="99"/>
    </location>
    <ligand>
        <name>NAD(+)</name>
        <dbReference type="ChEBI" id="CHEBI:57540"/>
    </ligand>
</feature>
<evidence type="ECO:0000256" key="13">
    <source>
        <dbReference type="HAMAP-Rule" id="MF_00102"/>
    </source>
</evidence>
<keyword evidence="8 13" id="KW-0457">Lysine biosynthesis</keyword>
<evidence type="ECO:0000256" key="7">
    <source>
        <dbReference type="ARBA" id="ARBA00023027"/>
    </source>
</evidence>
<feature type="binding site" evidence="13">
    <location>
        <position position="154"/>
    </location>
    <ligand>
        <name>(S)-2,3,4,5-tetrahydrodipicolinate</name>
        <dbReference type="ChEBI" id="CHEBI:16845"/>
    </ligand>
</feature>
<dbReference type="FunFam" id="3.30.360.10:FF:000009">
    <property type="entry name" value="4-hydroxy-tetrahydrodipicolinate reductase"/>
    <property type="match status" value="1"/>
</dbReference>
<evidence type="ECO:0000256" key="3">
    <source>
        <dbReference type="ARBA" id="ARBA00022605"/>
    </source>
</evidence>
<dbReference type="Gene3D" id="3.30.360.10">
    <property type="entry name" value="Dihydrodipicolinate Reductase, domain 2"/>
    <property type="match status" value="1"/>
</dbReference>
<dbReference type="InterPro" id="IPR023940">
    <property type="entry name" value="DHDPR_bac"/>
</dbReference>
<dbReference type="NCBIfam" id="TIGR00036">
    <property type="entry name" value="dapB"/>
    <property type="match status" value="1"/>
</dbReference>
<organism evidence="16 17">
    <name type="scientific">Megasphaera cerevisiae DSM 20462</name>
    <dbReference type="NCBI Taxonomy" id="1122219"/>
    <lineage>
        <taxon>Bacteria</taxon>
        <taxon>Bacillati</taxon>
        <taxon>Bacillota</taxon>
        <taxon>Negativicutes</taxon>
        <taxon>Veillonellales</taxon>
        <taxon>Veillonellaceae</taxon>
        <taxon>Megasphaera</taxon>
    </lineage>
</organism>
<keyword evidence="2 13" id="KW-0963">Cytoplasm</keyword>
<keyword evidence="6 13" id="KW-0560">Oxidoreductase</keyword>
<feature type="binding site" evidence="13">
    <location>
        <begin position="123"/>
        <end position="126"/>
    </location>
    <ligand>
        <name>NAD(+)</name>
        <dbReference type="ChEBI" id="CHEBI:57540"/>
    </ligand>
</feature>
<dbReference type="GO" id="GO:0050661">
    <property type="term" value="F:NADP binding"/>
    <property type="evidence" value="ECO:0007669"/>
    <property type="project" value="UniProtKB-UniRule"/>
</dbReference>
<dbReference type="SUPFAM" id="SSF51735">
    <property type="entry name" value="NAD(P)-binding Rossmann-fold domains"/>
    <property type="match status" value="1"/>
</dbReference>
<evidence type="ECO:0000256" key="11">
    <source>
        <dbReference type="ARBA" id="ARBA00049080"/>
    </source>
</evidence>
<dbReference type="Pfam" id="PF01113">
    <property type="entry name" value="DapB_N"/>
    <property type="match status" value="1"/>
</dbReference>
<comment type="similarity">
    <text evidence="1 13">Belongs to the DapB family.</text>
</comment>
<dbReference type="CDD" id="cd02274">
    <property type="entry name" value="DHDPR_N"/>
    <property type="match status" value="1"/>
</dbReference>
<feature type="domain" description="Dihydrodipicolinate reductase C-terminal" evidence="15">
    <location>
        <begin position="129"/>
        <end position="265"/>
    </location>
</feature>
<keyword evidence="17" id="KW-1185">Reference proteome</keyword>
<evidence type="ECO:0000259" key="14">
    <source>
        <dbReference type="Pfam" id="PF01113"/>
    </source>
</evidence>
<dbReference type="PANTHER" id="PTHR20836:SF0">
    <property type="entry name" value="4-HYDROXY-TETRAHYDRODIPICOLINATE REDUCTASE 1, CHLOROPLASTIC-RELATED"/>
    <property type="match status" value="1"/>
</dbReference>
<comment type="subcellular location">
    <subcellularLocation>
        <location evidence="13">Cytoplasm</location>
    </subcellularLocation>
</comment>
<evidence type="ECO:0000256" key="6">
    <source>
        <dbReference type="ARBA" id="ARBA00023002"/>
    </source>
</evidence>
<evidence type="ECO:0000313" key="17">
    <source>
        <dbReference type="Proteomes" id="UP000036503"/>
    </source>
</evidence>
<sequence>MLRVLVNGADGRMGSQVVKAVYEDKELEIVGGVSISNIGRDIGELAGVGVLNIPVRADLGAVLEDIKPDVVVDFTAPKAIFDNAKTCISHGVDIVVGTTGLTEEQRVELGNMAVEHRVSIFIAPNFSIGAVLMMKLSAEVAPYLPDVEIIELHHNNKLDAPSGTAIMTADKIDAARKIAGAQQAQDKTHESLEGARGAKVDDIPIHSVRLPGYVAHQQVLFGGYGELLTIRHDSIDRKSFMPGVILAVKKVSSRPGLTFGLENYL</sequence>
<dbReference type="GO" id="GO:0019877">
    <property type="term" value="P:diaminopimelate biosynthetic process"/>
    <property type="evidence" value="ECO:0007669"/>
    <property type="project" value="UniProtKB-UniRule"/>
</dbReference>
<dbReference type="EC" id="1.17.1.8" evidence="10 13"/>
<dbReference type="PANTHER" id="PTHR20836">
    <property type="entry name" value="DIHYDRODIPICOLINATE REDUCTASE"/>
    <property type="match status" value="1"/>
</dbReference>
<dbReference type="EMBL" id="LEKT01000018">
    <property type="protein sequence ID" value="KMO86674.1"/>
    <property type="molecule type" value="Genomic_DNA"/>
</dbReference>
<dbReference type="AlphaFoldDB" id="A0A0J6WVS6"/>
<comment type="pathway">
    <text evidence="9 13">Amino-acid biosynthesis; L-lysine biosynthesis via DAP pathway; (S)-tetrahydrodipicolinate from L-aspartate: step 4/4.</text>
</comment>
<dbReference type="InParanoid" id="A0A0J6WVS6"/>
<dbReference type="GO" id="GO:0005829">
    <property type="term" value="C:cytosol"/>
    <property type="evidence" value="ECO:0007669"/>
    <property type="project" value="TreeGrafter"/>
</dbReference>
<evidence type="ECO:0000256" key="10">
    <source>
        <dbReference type="ARBA" id="ARBA00038983"/>
    </source>
</evidence>
<feature type="domain" description="Dihydrodipicolinate reductase N-terminal" evidence="14">
    <location>
        <begin position="3"/>
        <end position="126"/>
    </location>
</feature>
<evidence type="ECO:0000259" key="15">
    <source>
        <dbReference type="Pfam" id="PF05173"/>
    </source>
</evidence>
<keyword evidence="3 13" id="KW-0028">Amino-acid biosynthesis</keyword>
<evidence type="ECO:0000256" key="4">
    <source>
        <dbReference type="ARBA" id="ARBA00022857"/>
    </source>
</evidence>
<dbReference type="SUPFAM" id="SSF55347">
    <property type="entry name" value="Glyceraldehyde-3-phosphate dehydrogenase-like, C-terminal domain"/>
    <property type="match status" value="1"/>
</dbReference>
<gene>
    <name evidence="13" type="primary">dapB</name>
    <name evidence="16" type="ORF">AB840_06980</name>
</gene>
<evidence type="ECO:0000256" key="9">
    <source>
        <dbReference type="ARBA" id="ARBA00037922"/>
    </source>
</evidence>
<dbReference type="Gene3D" id="3.40.50.720">
    <property type="entry name" value="NAD(P)-binding Rossmann-like Domain"/>
    <property type="match status" value="1"/>
</dbReference>
<keyword evidence="7 13" id="KW-0520">NAD</keyword>
<comment type="caution">
    <text evidence="16">The sequence shown here is derived from an EMBL/GenBank/DDBJ whole genome shotgun (WGS) entry which is preliminary data.</text>
</comment>
<evidence type="ECO:0000256" key="1">
    <source>
        <dbReference type="ARBA" id="ARBA00006642"/>
    </source>
</evidence>
<dbReference type="InterPro" id="IPR022663">
    <property type="entry name" value="DapB_C"/>
</dbReference>
<feature type="binding site" evidence="13">
    <location>
        <begin position="163"/>
        <end position="164"/>
    </location>
    <ligand>
        <name>(S)-2,3,4,5-tetrahydrodipicolinate</name>
        <dbReference type="ChEBI" id="CHEBI:16845"/>
    </ligand>
</feature>
<evidence type="ECO:0000256" key="8">
    <source>
        <dbReference type="ARBA" id="ARBA00023154"/>
    </source>
</evidence>
<keyword evidence="5 13" id="KW-0220">Diaminopimelate biosynthesis</keyword>
<dbReference type="OrthoDB" id="9790352at2"/>
<comment type="caution">
    <text evidence="13">Lacks conserved residue(s) required for the propagation of feature annotation.</text>
</comment>
<protein>
    <recommendedName>
        <fullName evidence="10 13">4-hydroxy-tetrahydrodipicolinate reductase</fullName>
        <shortName evidence="13">HTPA reductase</shortName>
        <ecNumber evidence="10 13">1.17.1.8</ecNumber>
    </recommendedName>
</protein>
<dbReference type="Proteomes" id="UP000036503">
    <property type="component" value="Unassembled WGS sequence"/>
</dbReference>
<comment type="subunit">
    <text evidence="13">Homotetramer.</text>
</comment>
<dbReference type="HAMAP" id="MF_00102">
    <property type="entry name" value="DapB"/>
    <property type="match status" value="1"/>
</dbReference>
<reference evidence="16 17" key="1">
    <citation type="submission" date="2015-06" db="EMBL/GenBank/DDBJ databases">
        <title>Draft genome sequence of beer spoilage bacterium Megasphaera cerevisiae type strain 20462.</title>
        <authorList>
            <person name="Kutumbaka K."/>
            <person name="Pasmowitz J."/>
            <person name="Mategko J."/>
            <person name="Reyes D."/>
            <person name="Friedrich A."/>
            <person name="Han S."/>
            <person name="Martens-Habbena W."/>
            <person name="Neal-McKinney J."/>
            <person name="Janagama H.K."/>
            <person name="Nadala C."/>
            <person name="Samadpour M."/>
        </authorList>
    </citation>
    <scope>NUCLEOTIDE SEQUENCE [LARGE SCALE GENOMIC DNA]</scope>
    <source>
        <strain evidence="16 17">DSM 20462</strain>
    </source>
</reference>
<feature type="binding site" evidence="13">
    <location>
        <begin position="8"/>
        <end position="13"/>
    </location>
    <ligand>
        <name>NAD(+)</name>
        <dbReference type="ChEBI" id="CHEBI:57540"/>
    </ligand>
</feature>
<comment type="catalytic activity">
    <reaction evidence="12 13">
        <text>(S)-2,3,4,5-tetrahydrodipicolinate + NAD(+) + H2O = (2S,4S)-4-hydroxy-2,3,4,5-tetrahydrodipicolinate + NADH + H(+)</text>
        <dbReference type="Rhea" id="RHEA:35323"/>
        <dbReference type="ChEBI" id="CHEBI:15377"/>
        <dbReference type="ChEBI" id="CHEBI:15378"/>
        <dbReference type="ChEBI" id="CHEBI:16845"/>
        <dbReference type="ChEBI" id="CHEBI:57540"/>
        <dbReference type="ChEBI" id="CHEBI:57945"/>
        <dbReference type="ChEBI" id="CHEBI:67139"/>
        <dbReference type="EC" id="1.17.1.8"/>
    </reaction>
</comment>
<dbReference type="InterPro" id="IPR000846">
    <property type="entry name" value="DapB_N"/>
</dbReference>
<dbReference type="PROSITE" id="PS01298">
    <property type="entry name" value="DAPB"/>
    <property type="match status" value="1"/>
</dbReference>
<dbReference type="GO" id="GO:0051287">
    <property type="term" value="F:NAD binding"/>
    <property type="evidence" value="ECO:0007669"/>
    <property type="project" value="UniProtKB-UniRule"/>
</dbReference>
<evidence type="ECO:0000256" key="5">
    <source>
        <dbReference type="ARBA" id="ARBA00022915"/>
    </source>
</evidence>
<dbReference type="STRING" id="39029.BSR42_11270"/>
<evidence type="ECO:0000313" key="16">
    <source>
        <dbReference type="EMBL" id="KMO86674.1"/>
    </source>
</evidence>
<dbReference type="InterPro" id="IPR036291">
    <property type="entry name" value="NAD(P)-bd_dom_sf"/>
</dbReference>
<proteinExistence type="inferred from homology"/>
<dbReference type="FunCoup" id="A0A0J6WVS6">
    <property type="interactions" value="489"/>
</dbReference>
<feature type="active site" description="Proton donor/acceptor" evidence="13">
    <location>
        <position position="153"/>
    </location>
</feature>
<dbReference type="GO" id="GO:0009089">
    <property type="term" value="P:lysine biosynthetic process via diaminopimelate"/>
    <property type="evidence" value="ECO:0007669"/>
    <property type="project" value="UniProtKB-UniRule"/>
</dbReference>
<dbReference type="GO" id="GO:0008839">
    <property type="term" value="F:4-hydroxy-tetrahydrodipicolinate reductase"/>
    <property type="evidence" value="ECO:0007669"/>
    <property type="project" value="UniProtKB-UniRule"/>
</dbReference>
<evidence type="ECO:0000256" key="2">
    <source>
        <dbReference type="ARBA" id="ARBA00022490"/>
    </source>
</evidence>
<dbReference type="PATRIC" id="fig|1122219.3.peg.908"/>
<comment type="catalytic activity">
    <reaction evidence="11 13">
        <text>(S)-2,3,4,5-tetrahydrodipicolinate + NADP(+) + H2O = (2S,4S)-4-hydroxy-2,3,4,5-tetrahydrodipicolinate + NADPH + H(+)</text>
        <dbReference type="Rhea" id="RHEA:35331"/>
        <dbReference type="ChEBI" id="CHEBI:15377"/>
        <dbReference type="ChEBI" id="CHEBI:15378"/>
        <dbReference type="ChEBI" id="CHEBI:16845"/>
        <dbReference type="ChEBI" id="CHEBI:57783"/>
        <dbReference type="ChEBI" id="CHEBI:58349"/>
        <dbReference type="ChEBI" id="CHEBI:67139"/>
        <dbReference type="EC" id="1.17.1.8"/>
    </reaction>
</comment>
<dbReference type="PIRSF" id="PIRSF000161">
    <property type="entry name" value="DHPR"/>
    <property type="match status" value="1"/>
</dbReference>
<keyword evidence="4 13" id="KW-0521">NADP</keyword>
<dbReference type="RefSeq" id="WP_048514140.1">
    <property type="nucleotide sequence ID" value="NZ_FUXD01000019.1"/>
</dbReference>
<accession>A0A0J6WVS6</accession>
<name>A0A0J6WVS6_9FIRM</name>
<comment type="function">
    <text evidence="13">Catalyzes the conversion of 4-hydroxy-tetrahydrodipicolinate (HTPA) to tetrahydrodipicolinate.</text>
</comment>
<evidence type="ECO:0000256" key="12">
    <source>
        <dbReference type="ARBA" id="ARBA00049396"/>
    </source>
</evidence>